<name>A0A1M5A9G9_9FIRM</name>
<organism evidence="1 2">
    <name type="scientific">Alkalibacter saccharofermentans DSM 14828</name>
    <dbReference type="NCBI Taxonomy" id="1120975"/>
    <lineage>
        <taxon>Bacteria</taxon>
        <taxon>Bacillati</taxon>
        <taxon>Bacillota</taxon>
        <taxon>Clostridia</taxon>
        <taxon>Eubacteriales</taxon>
        <taxon>Eubacteriaceae</taxon>
        <taxon>Alkalibacter</taxon>
    </lineage>
</organism>
<reference evidence="1 2" key="1">
    <citation type="submission" date="2016-11" db="EMBL/GenBank/DDBJ databases">
        <authorList>
            <person name="Jaros S."/>
            <person name="Januszkiewicz K."/>
            <person name="Wedrychowicz H."/>
        </authorList>
    </citation>
    <scope>NUCLEOTIDE SEQUENCE [LARGE SCALE GENOMIC DNA]</scope>
    <source>
        <strain evidence="1 2">DSM 14828</strain>
    </source>
</reference>
<protein>
    <submittedName>
        <fullName evidence="1">Uncharacterized protein</fullName>
    </submittedName>
</protein>
<dbReference type="Proteomes" id="UP000184251">
    <property type="component" value="Unassembled WGS sequence"/>
</dbReference>
<evidence type="ECO:0000313" key="2">
    <source>
        <dbReference type="Proteomes" id="UP000184251"/>
    </source>
</evidence>
<dbReference type="EMBL" id="FQTU01000029">
    <property type="protein sequence ID" value="SHF26737.1"/>
    <property type="molecule type" value="Genomic_DNA"/>
</dbReference>
<feature type="non-terminal residue" evidence="1">
    <location>
        <position position="1"/>
    </location>
</feature>
<proteinExistence type="predicted"/>
<evidence type="ECO:0000313" key="1">
    <source>
        <dbReference type="EMBL" id="SHF26737.1"/>
    </source>
</evidence>
<dbReference type="AlphaFoldDB" id="A0A1M5A9G9"/>
<keyword evidence="2" id="KW-1185">Reference proteome</keyword>
<sequence length="106" mass="12431">KPTNSDTIGVRGAVSMHTKVRTKVFELAFDSNQLKSGKWKAEIGVIMHVAPFARKIEPFWPLYEDLSMYIKKLPNHMESLYNLKNKIYYKHQRYNIHNGMNIFPFA</sequence>
<accession>A0A1M5A9G9</accession>
<gene>
    <name evidence="1" type="ORF">SAMN02746064_02260</name>
</gene>